<dbReference type="EMBL" id="LUGH01000040">
    <property type="protein sequence ID" value="OBZ90623.1"/>
    <property type="molecule type" value="Genomic_DNA"/>
</dbReference>
<evidence type="ECO:0000313" key="2">
    <source>
        <dbReference type="Proteomes" id="UP000093000"/>
    </source>
</evidence>
<comment type="caution">
    <text evidence="1">The sequence shown here is derived from an EMBL/GenBank/DDBJ whole genome shotgun (WGS) entry which is preliminary data.</text>
</comment>
<organism evidence="1 2">
    <name type="scientific">Choanephora cucurbitarum</name>
    <dbReference type="NCBI Taxonomy" id="101091"/>
    <lineage>
        <taxon>Eukaryota</taxon>
        <taxon>Fungi</taxon>
        <taxon>Fungi incertae sedis</taxon>
        <taxon>Mucoromycota</taxon>
        <taxon>Mucoromycotina</taxon>
        <taxon>Mucoromycetes</taxon>
        <taxon>Mucorales</taxon>
        <taxon>Mucorineae</taxon>
        <taxon>Choanephoraceae</taxon>
        <taxon>Choanephoroideae</taxon>
        <taxon>Choanephora</taxon>
    </lineage>
</organism>
<name>A0A1C7NNC0_9FUNG</name>
<dbReference type="Proteomes" id="UP000093000">
    <property type="component" value="Unassembled WGS sequence"/>
</dbReference>
<dbReference type="AlphaFoldDB" id="A0A1C7NNC0"/>
<accession>A0A1C7NNC0</accession>
<protein>
    <submittedName>
        <fullName evidence="1">Uncharacterized protein</fullName>
    </submittedName>
</protein>
<keyword evidence="2" id="KW-1185">Reference proteome</keyword>
<sequence length="86" mass="10116">MLCYSLVQACLEDDGKDDVEESLLEERLKAKKEKDDDKVLLLSLFETYYKKVNAIGFTTEQSYIDYVLSPLFEQFFDCIKGTEHYR</sequence>
<dbReference type="InParanoid" id="A0A1C7NNC0"/>
<reference evidence="1 2" key="1">
    <citation type="submission" date="2016-03" db="EMBL/GenBank/DDBJ databases">
        <title>Choanephora cucurbitarum.</title>
        <authorList>
            <person name="Min B."/>
            <person name="Park H."/>
            <person name="Park J.-H."/>
            <person name="Shin H.-D."/>
            <person name="Choi I.-G."/>
        </authorList>
    </citation>
    <scope>NUCLEOTIDE SEQUENCE [LARGE SCALE GENOMIC DNA]</scope>
    <source>
        <strain evidence="1 2">KUS-F28377</strain>
    </source>
</reference>
<proteinExistence type="predicted"/>
<gene>
    <name evidence="1" type="ORF">A0J61_01329</name>
</gene>
<evidence type="ECO:0000313" key="1">
    <source>
        <dbReference type="EMBL" id="OBZ90623.1"/>
    </source>
</evidence>